<dbReference type="EMBL" id="JBHSWH010000001">
    <property type="protein sequence ID" value="MFC6706880.1"/>
    <property type="molecule type" value="Genomic_DNA"/>
</dbReference>
<sequence length="63" mass="6888">MVYRYEISGPAREGEFLGEFSTAEEACKVLVGHVDDPEFTARVDQAAGGPVEHDGRTYTVVQV</sequence>
<proteinExistence type="predicted"/>
<name>A0ABW2AJ75_9MICO</name>
<protein>
    <recommendedName>
        <fullName evidence="3">DUF2188 domain-containing protein</fullName>
    </recommendedName>
</protein>
<organism evidence="1 2">
    <name type="scientific">Flexivirga alba</name>
    <dbReference type="NCBI Taxonomy" id="702742"/>
    <lineage>
        <taxon>Bacteria</taxon>
        <taxon>Bacillati</taxon>
        <taxon>Actinomycetota</taxon>
        <taxon>Actinomycetes</taxon>
        <taxon>Micrococcales</taxon>
        <taxon>Dermacoccaceae</taxon>
        <taxon>Flexivirga</taxon>
    </lineage>
</organism>
<dbReference type="RefSeq" id="WP_382403558.1">
    <property type="nucleotide sequence ID" value="NZ_JBHSWH010000001.1"/>
</dbReference>
<evidence type="ECO:0000313" key="1">
    <source>
        <dbReference type="EMBL" id="MFC6706880.1"/>
    </source>
</evidence>
<reference evidence="2" key="1">
    <citation type="journal article" date="2019" name="Int. J. Syst. Evol. Microbiol.">
        <title>The Global Catalogue of Microorganisms (GCM) 10K type strain sequencing project: providing services to taxonomists for standard genome sequencing and annotation.</title>
        <authorList>
            <consortium name="The Broad Institute Genomics Platform"/>
            <consortium name="The Broad Institute Genome Sequencing Center for Infectious Disease"/>
            <person name="Wu L."/>
            <person name="Ma J."/>
        </authorList>
    </citation>
    <scope>NUCLEOTIDE SEQUENCE [LARGE SCALE GENOMIC DNA]</scope>
    <source>
        <strain evidence="2">CCUG 58127</strain>
    </source>
</reference>
<comment type="caution">
    <text evidence="1">The sequence shown here is derived from an EMBL/GenBank/DDBJ whole genome shotgun (WGS) entry which is preliminary data.</text>
</comment>
<evidence type="ECO:0000313" key="2">
    <source>
        <dbReference type="Proteomes" id="UP001596298"/>
    </source>
</evidence>
<accession>A0ABW2AJ75</accession>
<evidence type="ECO:0008006" key="3">
    <source>
        <dbReference type="Google" id="ProtNLM"/>
    </source>
</evidence>
<keyword evidence="2" id="KW-1185">Reference proteome</keyword>
<gene>
    <name evidence="1" type="ORF">ACFQDH_16860</name>
</gene>
<dbReference type="Proteomes" id="UP001596298">
    <property type="component" value="Unassembled WGS sequence"/>
</dbReference>